<organism evidence="1 2">
    <name type="scientific">Floridaenema flaviceps BLCC-F50</name>
    <dbReference type="NCBI Taxonomy" id="3153642"/>
    <lineage>
        <taxon>Bacteria</taxon>
        <taxon>Bacillati</taxon>
        <taxon>Cyanobacteriota</taxon>
        <taxon>Cyanophyceae</taxon>
        <taxon>Oscillatoriophycideae</taxon>
        <taxon>Aerosakkonematales</taxon>
        <taxon>Aerosakkonemataceae</taxon>
        <taxon>Floridanema</taxon>
        <taxon>Floridanema flaviceps</taxon>
    </lineage>
</organism>
<gene>
    <name evidence="1" type="ORF">ACE1CI_04305</name>
</gene>
<dbReference type="Proteomes" id="UP001576784">
    <property type="component" value="Unassembled WGS sequence"/>
</dbReference>
<reference evidence="1 2" key="1">
    <citation type="submission" date="2024-09" db="EMBL/GenBank/DDBJ databases">
        <title>Floridaenema gen nov. (Aerosakkonemataceae, Aerosakkonematales ord. nov., Cyanobacteria) from benthic tropical and subtropical fresh waters, with the description of four new species.</title>
        <authorList>
            <person name="Moretto J.A."/>
            <person name="Berthold D.E."/>
            <person name="Lefler F.W."/>
            <person name="Huang I.-S."/>
            <person name="Laughinghouse H. IV."/>
        </authorList>
    </citation>
    <scope>NUCLEOTIDE SEQUENCE [LARGE SCALE GENOMIC DNA]</scope>
    <source>
        <strain evidence="1 2">BLCC-F50</strain>
    </source>
</reference>
<dbReference type="EMBL" id="JBHFNR010000024">
    <property type="protein sequence ID" value="MFB2892149.1"/>
    <property type="molecule type" value="Genomic_DNA"/>
</dbReference>
<protein>
    <submittedName>
        <fullName evidence="1">Uncharacterized protein</fullName>
    </submittedName>
</protein>
<sequence>MGDYFNLLIINARRFGYFNKALWRQIHQFWVRLFEINVNMVVNLRAIDKSFSNFAQALVLQ</sequence>
<dbReference type="RefSeq" id="WP_413261825.1">
    <property type="nucleotide sequence ID" value="NZ_JBHFNR010000024.1"/>
</dbReference>
<evidence type="ECO:0000313" key="1">
    <source>
        <dbReference type="EMBL" id="MFB2892149.1"/>
    </source>
</evidence>
<proteinExistence type="predicted"/>
<evidence type="ECO:0000313" key="2">
    <source>
        <dbReference type="Proteomes" id="UP001576784"/>
    </source>
</evidence>
<keyword evidence="2" id="KW-1185">Reference proteome</keyword>
<name>A0ABV4XKA8_9CYAN</name>
<accession>A0ABV4XKA8</accession>
<comment type="caution">
    <text evidence="1">The sequence shown here is derived from an EMBL/GenBank/DDBJ whole genome shotgun (WGS) entry which is preliminary data.</text>
</comment>